<dbReference type="Proteomes" id="UP001056291">
    <property type="component" value="Chromosome"/>
</dbReference>
<dbReference type="Pfam" id="PF13692">
    <property type="entry name" value="Glyco_trans_1_4"/>
    <property type="match status" value="1"/>
</dbReference>
<reference evidence="1" key="1">
    <citation type="submission" date="2022-06" db="EMBL/GenBank/DDBJ databases">
        <title>Sneathiella actinostolidae sp. nov., isolated from a sea anemonein the Western Pacific Ocean.</title>
        <authorList>
            <person name="Wei M.J."/>
        </authorList>
    </citation>
    <scope>NUCLEOTIDE SEQUENCE</scope>
    <source>
        <strain evidence="1">PHK-P5</strain>
    </source>
</reference>
<evidence type="ECO:0000313" key="1">
    <source>
        <dbReference type="EMBL" id="USG62808.1"/>
    </source>
</evidence>
<sequence>MGYPYKIGLLIPAFLRGTGGAEKIAHEVAKIIIKNGHKATIICNPKLAKHVTLNLSREIEIIEVNINSDRGIREIKCEFDVIIGFAMSGFFKRILSISEIWNTPFIIQECTNPNRMIASIFINQQDGCKTLEDAFWIRQTVFSKASAIRLTAPAYESTVHPQYHSHTYPFYNSFEPSEPIVFRTLRKNIISVGGMKNSNKNGMVAAQSFARFAAGKQGWKFIQYGKNNFKKELRELRNIYPDVRLLDYGIEQNVDKIYNGAYGLVIPSYEEGLPNVVVEAFTYGIPCIGYSDCEGVNHLIKDNENGFLIDRKNPEAMVIALNNLADEEVRSRLSRNASKFARESFRKRDFEHNWMNVIQSALRQNSQNL</sequence>
<dbReference type="GO" id="GO:0016757">
    <property type="term" value="F:glycosyltransferase activity"/>
    <property type="evidence" value="ECO:0007669"/>
    <property type="project" value="UniProtKB-KW"/>
</dbReference>
<protein>
    <submittedName>
        <fullName evidence="1">Glycosyltransferase</fullName>
        <ecNumber evidence="1">2.4.-.-</ecNumber>
    </submittedName>
</protein>
<dbReference type="SUPFAM" id="SSF53756">
    <property type="entry name" value="UDP-Glycosyltransferase/glycogen phosphorylase"/>
    <property type="match status" value="1"/>
</dbReference>
<dbReference type="Gene3D" id="3.40.50.2000">
    <property type="entry name" value="Glycogen Phosphorylase B"/>
    <property type="match status" value="2"/>
</dbReference>
<accession>A0ABY4W6Z7</accession>
<keyword evidence="2" id="KW-1185">Reference proteome</keyword>
<dbReference type="EMBL" id="CP098747">
    <property type="protein sequence ID" value="USG62808.1"/>
    <property type="molecule type" value="Genomic_DNA"/>
</dbReference>
<keyword evidence="1" id="KW-0328">Glycosyltransferase</keyword>
<gene>
    <name evidence="1" type="ORF">NBZ79_07445</name>
</gene>
<dbReference type="PANTHER" id="PTHR12526:SF618">
    <property type="entry name" value="GLYCOSYLTRANSFERASE, FAMILY 4"/>
    <property type="match status" value="1"/>
</dbReference>
<dbReference type="RefSeq" id="WP_251936969.1">
    <property type="nucleotide sequence ID" value="NZ_CP098747.1"/>
</dbReference>
<proteinExistence type="predicted"/>
<keyword evidence="1" id="KW-0808">Transferase</keyword>
<dbReference type="PANTHER" id="PTHR12526">
    <property type="entry name" value="GLYCOSYLTRANSFERASE"/>
    <property type="match status" value="1"/>
</dbReference>
<organism evidence="1 2">
    <name type="scientific">Sneathiella marina</name>
    <dbReference type="NCBI Taxonomy" id="2950108"/>
    <lineage>
        <taxon>Bacteria</taxon>
        <taxon>Pseudomonadati</taxon>
        <taxon>Pseudomonadota</taxon>
        <taxon>Alphaproteobacteria</taxon>
        <taxon>Sneathiellales</taxon>
        <taxon>Sneathiellaceae</taxon>
        <taxon>Sneathiella</taxon>
    </lineage>
</organism>
<evidence type="ECO:0000313" key="2">
    <source>
        <dbReference type="Proteomes" id="UP001056291"/>
    </source>
</evidence>
<dbReference type="EC" id="2.4.-.-" evidence="1"/>
<name>A0ABY4W6Z7_9PROT</name>